<dbReference type="InterPro" id="IPR013320">
    <property type="entry name" value="ConA-like_dom_sf"/>
</dbReference>
<name>A0A9P3HLZ9_9FUNG</name>
<dbReference type="PROSITE" id="PS51762">
    <property type="entry name" value="GH16_2"/>
    <property type="match status" value="2"/>
</dbReference>
<dbReference type="AlphaFoldDB" id="A0A9P3HLZ9"/>
<accession>A0A9P3HLZ9</accession>
<sequence>MKTSPFSSKLLSICAATAILFQQLPATVEARKGFHESLTSLDNFVIAHAWGPARWGSAYNKSRVATTPYGTEISISDDSLLKPFSCGEIIHREEHLGYGYYSLDIIASPVVGQVTGFFLIAAKDPAQSELDVELTGLNNGLAWMTVWYNHNSKPTSIAVPFDTSKDWHNYMMEWRRDYIAWYIDGKVVLNRTDIEVTPPNKVNYRLAINSWAQVREETNLAWAGTFKLPEAGTAGLSQAPVSKFRNLKYRPASPSQFHRKSATSQGHGASQGAISDALDMSSIAFEDDGDDIENDGTSLSTSSRIKHNKNAGGPKRLQSSYVVGVEGVEGSLVVMAASISSPRSFSESLTDNLDNFDIAEGMGGQNWGSSYSRKEVHITSKGTQITIGQDSPYKPFSSGKITYKNPVGYGTYSVDMIGSSVVGQVVGFFLIAHRPNDPHGSEIDIELTGLNTSLAWMNVWYDNKQYPVSVPLKFDNSKDWHNYKIEWQKDFIAYSIDGAEVLRKTDVKTTDPAKANYQLALNTWTQIVPETNLAWAGKFVYPKNGEVPMAQFKNLKYEAS</sequence>
<feature type="domain" description="GH16" evidence="5">
    <location>
        <begin position="334"/>
        <end position="544"/>
    </location>
</feature>
<feature type="signal peptide" evidence="4">
    <location>
        <begin position="1"/>
        <end position="30"/>
    </location>
</feature>
<dbReference type="GO" id="GO:0005975">
    <property type="term" value="P:carbohydrate metabolic process"/>
    <property type="evidence" value="ECO:0007669"/>
    <property type="project" value="InterPro"/>
</dbReference>
<proteinExistence type="predicted"/>
<dbReference type="Proteomes" id="UP000827284">
    <property type="component" value="Unassembled WGS sequence"/>
</dbReference>
<dbReference type="SUPFAM" id="SSF49899">
    <property type="entry name" value="Concanavalin A-like lectins/glucanases"/>
    <property type="match status" value="2"/>
</dbReference>
<evidence type="ECO:0000256" key="2">
    <source>
        <dbReference type="ARBA" id="ARBA00023295"/>
    </source>
</evidence>
<keyword evidence="1" id="KW-0378">Hydrolase</keyword>
<dbReference type="InterPro" id="IPR000757">
    <property type="entry name" value="Beta-glucanase-like"/>
</dbReference>
<comment type="caution">
    <text evidence="6">The sequence shown here is derived from an EMBL/GenBank/DDBJ whole genome shotgun (WGS) entry which is preliminary data.</text>
</comment>
<dbReference type="GO" id="GO:0004553">
    <property type="term" value="F:hydrolase activity, hydrolyzing O-glycosyl compounds"/>
    <property type="evidence" value="ECO:0007669"/>
    <property type="project" value="InterPro"/>
</dbReference>
<reference evidence="6" key="1">
    <citation type="submission" date="2021-11" db="EMBL/GenBank/DDBJ databases">
        <authorList>
            <person name="Herlambang A."/>
            <person name="Guo Y."/>
            <person name="Takashima Y."/>
            <person name="Nishizawa T."/>
        </authorList>
    </citation>
    <scope>NUCLEOTIDE SEQUENCE</scope>
    <source>
        <strain evidence="6">E1425</strain>
    </source>
</reference>
<evidence type="ECO:0000256" key="3">
    <source>
        <dbReference type="SAM" id="MobiDB-lite"/>
    </source>
</evidence>
<feature type="region of interest" description="Disordered" evidence="3">
    <location>
        <begin position="286"/>
        <end position="314"/>
    </location>
</feature>
<dbReference type="Pfam" id="PF00722">
    <property type="entry name" value="Glyco_hydro_16"/>
    <property type="match status" value="2"/>
</dbReference>
<dbReference type="PANTHER" id="PTHR31062">
    <property type="entry name" value="XYLOGLUCAN ENDOTRANSGLUCOSYLASE/HYDROLASE PROTEIN 8-RELATED"/>
    <property type="match status" value="1"/>
</dbReference>
<keyword evidence="7" id="KW-1185">Reference proteome</keyword>
<gene>
    <name evidence="6" type="ORF">EMPS_11384</name>
</gene>
<keyword evidence="2" id="KW-0326">Glycosidase</keyword>
<evidence type="ECO:0000259" key="5">
    <source>
        <dbReference type="PROSITE" id="PS51762"/>
    </source>
</evidence>
<dbReference type="Gene3D" id="2.60.120.200">
    <property type="match status" value="2"/>
</dbReference>
<reference evidence="6" key="2">
    <citation type="journal article" date="2022" name="Microbiol. Resour. Announc.">
        <title>Whole-Genome Sequence of Entomortierella parvispora E1425, a Mucoromycotan Fungus Associated with Burkholderiaceae-Related Endosymbiotic Bacteria.</title>
        <authorList>
            <person name="Herlambang A."/>
            <person name="Guo Y."/>
            <person name="Takashima Y."/>
            <person name="Narisawa K."/>
            <person name="Ohta H."/>
            <person name="Nishizawa T."/>
        </authorList>
    </citation>
    <scope>NUCLEOTIDE SEQUENCE</scope>
    <source>
        <strain evidence="6">E1425</strain>
    </source>
</reference>
<feature type="domain" description="GH16" evidence="5">
    <location>
        <begin position="19"/>
        <end position="231"/>
    </location>
</feature>
<organism evidence="6 7">
    <name type="scientific">Entomortierella parvispora</name>
    <dbReference type="NCBI Taxonomy" id="205924"/>
    <lineage>
        <taxon>Eukaryota</taxon>
        <taxon>Fungi</taxon>
        <taxon>Fungi incertae sedis</taxon>
        <taxon>Mucoromycota</taxon>
        <taxon>Mortierellomycotina</taxon>
        <taxon>Mortierellomycetes</taxon>
        <taxon>Mortierellales</taxon>
        <taxon>Mortierellaceae</taxon>
        <taxon>Entomortierella</taxon>
    </lineage>
</organism>
<feature type="chain" id="PRO_5040338015" description="GH16 domain-containing protein" evidence="4">
    <location>
        <begin position="31"/>
        <end position="560"/>
    </location>
</feature>
<evidence type="ECO:0000313" key="6">
    <source>
        <dbReference type="EMBL" id="GJJ79025.1"/>
    </source>
</evidence>
<protein>
    <recommendedName>
        <fullName evidence="5">GH16 domain-containing protein</fullName>
    </recommendedName>
</protein>
<keyword evidence="4" id="KW-0732">Signal</keyword>
<dbReference type="OrthoDB" id="25131at2759"/>
<evidence type="ECO:0000313" key="7">
    <source>
        <dbReference type="Proteomes" id="UP000827284"/>
    </source>
</evidence>
<evidence type="ECO:0000256" key="4">
    <source>
        <dbReference type="SAM" id="SignalP"/>
    </source>
</evidence>
<evidence type="ECO:0000256" key="1">
    <source>
        <dbReference type="ARBA" id="ARBA00022801"/>
    </source>
</evidence>
<dbReference type="InterPro" id="IPR044791">
    <property type="entry name" value="Beta-glucanase/XTH"/>
</dbReference>
<dbReference type="EMBL" id="BQFW01000015">
    <property type="protein sequence ID" value="GJJ79025.1"/>
    <property type="molecule type" value="Genomic_DNA"/>
</dbReference>